<gene>
    <name evidence="4" type="ORF">WMO62_15125</name>
</gene>
<organism evidence="4 5">
    <name type="scientific">Hominiventricola aquisgranensis</name>
    <dbReference type="NCBI Taxonomy" id="3133164"/>
    <lineage>
        <taxon>Bacteria</taxon>
        <taxon>Bacillati</taxon>
        <taxon>Bacillota</taxon>
        <taxon>Clostridia</taxon>
        <taxon>Lachnospirales</taxon>
        <taxon>Lachnospiraceae</taxon>
        <taxon>Hominiventricola</taxon>
    </lineage>
</organism>
<reference evidence="4 5" key="1">
    <citation type="submission" date="2024-03" db="EMBL/GenBank/DDBJ databases">
        <title>Human intestinal bacterial collection.</title>
        <authorList>
            <person name="Pauvert C."/>
            <person name="Hitch T.C.A."/>
            <person name="Clavel T."/>
        </authorList>
    </citation>
    <scope>NUCLEOTIDE SEQUENCE [LARGE SCALE GENOMIC DNA]</scope>
    <source>
        <strain evidence="4 5">CLA-AA-H78B</strain>
    </source>
</reference>
<dbReference type="InterPro" id="IPR052196">
    <property type="entry name" value="Bact_Kbp"/>
</dbReference>
<dbReference type="Pfam" id="PF01476">
    <property type="entry name" value="LysM"/>
    <property type="match status" value="1"/>
</dbReference>
<evidence type="ECO:0000256" key="1">
    <source>
        <dbReference type="SAM" id="MobiDB-lite"/>
    </source>
</evidence>
<feature type="region of interest" description="Disordered" evidence="1">
    <location>
        <begin position="261"/>
        <end position="287"/>
    </location>
</feature>
<evidence type="ECO:0000259" key="3">
    <source>
        <dbReference type="PROSITE" id="PS51782"/>
    </source>
</evidence>
<sequence>MMELTENKKEKGIWKLPKNVRQIGEPGSSTRILIEDYAYTYLHQMAEQNLTCMKTAVLLGNAEDGRICIQAAVEADMGQDQKKWFTNEQWRDVFAEVQQWFSGLEVVGWFLSNPGFPVQLTEELRTLHEKHFPSDKHVLFLMDVMENDADFFIKSDVGLTAAPGYYIYYEKNDTMQAYMSEQRGGAGIEPEGILRDRAAAKFRSVMMEKKEQNSQKKMLTFLYTASTFLVLVILVIGVTMMNNYDRMTNMETAIHQISQTLDQESTGQNQDTLEQQATEENQEALANQEAAGIAAEELGDARSNEDDAEAAGDDGEGTAEEAAGEDTEENPTEDPENTSSGENATEPQRYEVRKGDTLLGICRNWYGDETKVGEICALNGLDNGDHIYAGQILLLP</sequence>
<keyword evidence="2" id="KW-0812">Transmembrane</keyword>
<dbReference type="InterPro" id="IPR036779">
    <property type="entry name" value="LysM_dom_sf"/>
</dbReference>
<comment type="caution">
    <text evidence="4">The sequence shown here is derived from an EMBL/GenBank/DDBJ whole genome shotgun (WGS) entry which is preliminary data.</text>
</comment>
<dbReference type="Gene3D" id="3.10.350.10">
    <property type="entry name" value="LysM domain"/>
    <property type="match status" value="1"/>
</dbReference>
<dbReference type="Gene3D" id="3.40.140.10">
    <property type="entry name" value="Cytidine Deaminase, domain 2"/>
    <property type="match status" value="1"/>
</dbReference>
<feature type="compositionally biased region" description="Low complexity" evidence="1">
    <location>
        <begin position="272"/>
        <end position="287"/>
    </location>
</feature>
<dbReference type="PANTHER" id="PTHR34700:SF4">
    <property type="entry name" value="PHAGE-LIKE ELEMENT PBSX PROTEIN XKDP"/>
    <property type="match status" value="1"/>
</dbReference>
<feature type="compositionally biased region" description="Polar residues" evidence="1">
    <location>
        <begin position="261"/>
        <end position="271"/>
    </location>
</feature>
<feature type="region of interest" description="Disordered" evidence="1">
    <location>
        <begin position="299"/>
        <end position="352"/>
    </location>
</feature>
<evidence type="ECO:0000256" key="2">
    <source>
        <dbReference type="SAM" id="Phobius"/>
    </source>
</evidence>
<dbReference type="CDD" id="cd00118">
    <property type="entry name" value="LysM"/>
    <property type="match status" value="1"/>
</dbReference>
<accession>A0ABV1I5D4</accession>
<feature type="transmembrane region" description="Helical" evidence="2">
    <location>
        <begin position="219"/>
        <end position="241"/>
    </location>
</feature>
<dbReference type="SMART" id="SM00257">
    <property type="entry name" value="LysM"/>
    <property type="match status" value="1"/>
</dbReference>
<evidence type="ECO:0000313" key="5">
    <source>
        <dbReference type="Proteomes" id="UP001470288"/>
    </source>
</evidence>
<dbReference type="PANTHER" id="PTHR34700">
    <property type="entry name" value="POTASSIUM BINDING PROTEIN KBP"/>
    <property type="match status" value="1"/>
</dbReference>
<proteinExistence type="predicted"/>
<evidence type="ECO:0000313" key="4">
    <source>
        <dbReference type="EMBL" id="MEQ2580138.1"/>
    </source>
</evidence>
<feature type="compositionally biased region" description="Acidic residues" evidence="1">
    <location>
        <begin position="306"/>
        <end position="336"/>
    </location>
</feature>
<feature type="domain" description="LysM" evidence="3">
    <location>
        <begin position="348"/>
        <end position="395"/>
    </location>
</feature>
<name>A0ABV1I5D4_9FIRM</name>
<keyword evidence="2" id="KW-1133">Transmembrane helix</keyword>
<dbReference type="Proteomes" id="UP001470288">
    <property type="component" value="Unassembled WGS sequence"/>
</dbReference>
<dbReference type="EMBL" id="JBBMFC010000050">
    <property type="protein sequence ID" value="MEQ2580138.1"/>
    <property type="molecule type" value="Genomic_DNA"/>
</dbReference>
<protein>
    <submittedName>
        <fullName evidence="4">LysM peptidoglycan-binding domain-containing protein</fullName>
    </submittedName>
</protein>
<dbReference type="RefSeq" id="WP_349145202.1">
    <property type="nucleotide sequence ID" value="NZ_JBBMFC010000050.1"/>
</dbReference>
<dbReference type="InterPro" id="IPR018392">
    <property type="entry name" value="LysM"/>
</dbReference>
<keyword evidence="2" id="KW-0472">Membrane</keyword>
<keyword evidence="5" id="KW-1185">Reference proteome</keyword>
<dbReference type="PROSITE" id="PS51782">
    <property type="entry name" value="LYSM"/>
    <property type="match status" value="1"/>
</dbReference>
<dbReference type="SUPFAM" id="SSF54106">
    <property type="entry name" value="LysM domain"/>
    <property type="match status" value="1"/>
</dbReference>